<protein>
    <submittedName>
        <fullName evidence="2">Uncharacterized protein</fullName>
    </submittedName>
</protein>
<comment type="subunit">
    <text evidence="1">Heterooctamer of 4 alpha and 4 beta chains.</text>
</comment>
<evidence type="ECO:0000313" key="2">
    <source>
        <dbReference type="EMBL" id="KAK7336890.1"/>
    </source>
</evidence>
<name>A0AAN9QGM3_CANGL</name>
<evidence type="ECO:0000256" key="1">
    <source>
        <dbReference type="ARBA" id="ARBA00011412"/>
    </source>
</evidence>
<organism evidence="2 3">
    <name type="scientific">Canavalia gladiata</name>
    <name type="common">Sword bean</name>
    <name type="synonym">Dolichos gladiatus</name>
    <dbReference type="NCBI Taxonomy" id="3824"/>
    <lineage>
        <taxon>Eukaryota</taxon>
        <taxon>Viridiplantae</taxon>
        <taxon>Streptophyta</taxon>
        <taxon>Embryophyta</taxon>
        <taxon>Tracheophyta</taxon>
        <taxon>Spermatophyta</taxon>
        <taxon>Magnoliopsida</taxon>
        <taxon>eudicotyledons</taxon>
        <taxon>Gunneridae</taxon>
        <taxon>Pentapetalae</taxon>
        <taxon>rosids</taxon>
        <taxon>fabids</taxon>
        <taxon>Fabales</taxon>
        <taxon>Fabaceae</taxon>
        <taxon>Papilionoideae</taxon>
        <taxon>50 kb inversion clade</taxon>
        <taxon>NPAAA clade</taxon>
        <taxon>indigoferoid/millettioid clade</taxon>
        <taxon>Phaseoleae</taxon>
        <taxon>Canavalia</taxon>
    </lineage>
</organism>
<dbReference type="Gene3D" id="3.40.50.261">
    <property type="entry name" value="Succinyl-CoA synthetase domains"/>
    <property type="match status" value="1"/>
</dbReference>
<accession>A0AAN9QGM3</accession>
<reference evidence="2 3" key="1">
    <citation type="submission" date="2024-01" db="EMBL/GenBank/DDBJ databases">
        <title>The genomes of 5 underutilized Papilionoideae crops provide insights into root nodulation and disease resistanc.</title>
        <authorList>
            <person name="Jiang F."/>
        </authorList>
    </citation>
    <scope>NUCLEOTIDE SEQUENCE [LARGE SCALE GENOMIC DNA]</scope>
    <source>
        <strain evidence="2">LVBAO_FW01</strain>
        <tissue evidence="2">Leaves</tissue>
    </source>
</reference>
<comment type="caution">
    <text evidence="2">The sequence shown here is derived from an EMBL/GenBank/DDBJ whole genome shotgun (WGS) entry which is preliminary data.</text>
</comment>
<evidence type="ECO:0000313" key="3">
    <source>
        <dbReference type="Proteomes" id="UP001367508"/>
    </source>
</evidence>
<proteinExistence type="predicted"/>
<dbReference type="InterPro" id="IPR016102">
    <property type="entry name" value="Succinyl-CoA_synth-like"/>
</dbReference>
<dbReference type="AlphaFoldDB" id="A0AAN9QGM3"/>
<dbReference type="Proteomes" id="UP001367508">
    <property type="component" value="Unassembled WGS sequence"/>
</dbReference>
<sequence length="112" mass="12556">MLVTNPRSYRPTMTHIKAIILMDFEFALEVPVVVRLEGTNVDQGKRILKEGIEARKVLIEAVLVIKAFSIKRGTLSSGAKLIQSFYPGHCFYGVYSFITTNNAGTDWTNAEF</sequence>
<gene>
    <name evidence="2" type="ORF">VNO77_17441</name>
</gene>
<dbReference type="EMBL" id="JAYMYQ010000004">
    <property type="protein sequence ID" value="KAK7336890.1"/>
    <property type="molecule type" value="Genomic_DNA"/>
</dbReference>
<keyword evidence="3" id="KW-1185">Reference proteome</keyword>